<protein>
    <submittedName>
        <fullName evidence="1">Uncharacterized protein</fullName>
    </submittedName>
</protein>
<sequence>MPNPFPAYNSLIIIKYFLFLISPYREESLFSCGDKSIRELMAYCGLNSEQDNGKHLWRCAFNNSFQNGQNEF</sequence>
<evidence type="ECO:0000313" key="1">
    <source>
        <dbReference type="EMBL" id="SDY39160.1"/>
    </source>
</evidence>
<accession>A0A1H3JGP1</accession>
<organism evidence="1 2">
    <name type="scientific">Rhodonellum ikkaensis</name>
    <dbReference type="NCBI Taxonomy" id="336829"/>
    <lineage>
        <taxon>Bacteria</taxon>
        <taxon>Pseudomonadati</taxon>
        <taxon>Bacteroidota</taxon>
        <taxon>Cytophagia</taxon>
        <taxon>Cytophagales</taxon>
        <taxon>Cytophagaceae</taxon>
        <taxon>Rhodonellum</taxon>
    </lineage>
</organism>
<dbReference type="Proteomes" id="UP000199663">
    <property type="component" value="Unassembled WGS sequence"/>
</dbReference>
<evidence type="ECO:0000313" key="2">
    <source>
        <dbReference type="Proteomes" id="UP000199663"/>
    </source>
</evidence>
<gene>
    <name evidence="1" type="ORF">SAMN05444412_1013</name>
</gene>
<name>A0A1H3JGP1_9BACT</name>
<keyword evidence="2" id="KW-1185">Reference proteome</keyword>
<proteinExistence type="predicted"/>
<comment type="caution">
    <text evidence="1">The sequence shown here is derived from an EMBL/GenBank/DDBJ whole genome shotgun (WGS) entry which is preliminary data.</text>
</comment>
<reference evidence="1 2" key="1">
    <citation type="submission" date="2016-10" db="EMBL/GenBank/DDBJ databases">
        <authorList>
            <person name="Varghese N."/>
            <person name="Submissions S."/>
        </authorList>
    </citation>
    <scope>NUCLEOTIDE SEQUENCE [LARGE SCALE GENOMIC DNA]</scope>
    <source>
        <strain evidence="1 2">DSM 17997</strain>
    </source>
</reference>
<dbReference type="EMBL" id="FNQC01000001">
    <property type="protein sequence ID" value="SDY39160.1"/>
    <property type="molecule type" value="Genomic_DNA"/>
</dbReference>